<accession>H2Y267</accession>
<dbReference type="EMBL" id="EAAA01000994">
    <property type="status" value="NOT_ANNOTATED_CDS"/>
    <property type="molecule type" value="Genomic_DNA"/>
</dbReference>
<dbReference type="Proteomes" id="UP000008144">
    <property type="component" value="Chromosome 12"/>
</dbReference>
<reference evidence="1" key="3">
    <citation type="submission" date="2025-08" db="UniProtKB">
        <authorList>
            <consortium name="Ensembl"/>
        </authorList>
    </citation>
    <scope>IDENTIFICATION</scope>
</reference>
<dbReference type="HOGENOM" id="CLU_3159683_0_0_1"/>
<reference evidence="2" key="1">
    <citation type="journal article" date="2002" name="Science">
        <title>The draft genome of Ciona intestinalis: insights into chordate and vertebrate origins.</title>
        <authorList>
            <person name="Dehal P."/>
            <person name="Satou Y."/>
            <person name="Campbell R.K."/>
            <person name="Chapman J."/>
            <person name="Degnan B."/>
            <person name="De Tomaso A."/>
            <person name="Davidson B."/>
            <person name="Di Gregorio A."/>
            <person name="Gelpke M."/>
            <person name="Goodstein D.M."/>
            <person name="Harafuji N."/>
            <person name="Hastings K.E."/>
            <person name="Ho I."/>
            <person name="Hotta K."/>
            <person name="Huang W."/>
            <person name="Kawashima T."/>
            <person name="Lemaire P."/>
            <person name="Martinez D."/>
            <person name="Meinertzhagen I.A."/>
            <person name="Necula S."/>
            <person name="Nonaka M."/>
            <person name="Putnam N."/>
            <person name="Rash S."/>
            <person name="Saiga H."/>
            <person name="Satake M."/>
            <person name="Terry A."/>
            <person name="Yamada L."/>
            <person name="Wang H.G."/>
            <person name="Awazu S."/>
            <person name="Azumi K."/>
            <person name="Boore J."/>
            <person name="Branno M."/>
            <person name="Chin-Bow S."/>
            <person name="DeSantis R."/>
            <person name="Doyle S."/>
            <person name="Francino P."/>
            <person name="Keys D.N."/>
            <person name="Haga S."/>
            <person name="Hayashi H."/>
            <person name="Hino K."/>
            <person name="Imai K.S."/>
            <person name="Inaba K."/>
            <person name="Kano S."/>
            <person name="Kobayashi K."/>
            <person name="Kobayashi M."/>
            <person name="Lee B.I."/>
            <person name="Makabe K.W."/>
            <person name="Manohar C."/>
            <person name="Matassi G."/>
            <person name="Medina M."/>
            <person name="Mochizuki Y."/>
            <person name="Mount S."/>
            <person name="Morishita T."/>
            <person name="Miura S."/>
            <person name="Nakayama A."/>
            <person name="Nishizaka S."/>
            <person name="Nomoto H."/>
            <person name="Ohta F."/>
            <person name="Oishi K."/>
            <person name="Rigoutsos I."/>
            <person name="Sano M."/>
            <person name="Sasaki A."/>
            <person name="Sasakura Y."/>
            <person name="Shoguchi E."/>
            <person name="Shin-i T."/>
            <person name="Spagnuolo A."/>
            <person name="Stainier D."/>
            <person name="Suzuki M.M."/>
            <person name="Tassy O."/>
            <person name="Takatori N."/>
            <person name="Tokuoka M."/>
            <person name="Yagi K."/>
            <person name="Yoshizaki F."/>
            <person name="Wada S."/>
            <person name="Zhang C."/>
            <person name="Hyatt P.D."/>
            <person name="Larimer F."/>
            <person name="Detter C."/>
            <person name="Doggett N."/>
            <person name="Glavina T."/>
            <person name="Hawkins T."/>
            <person name="Richardson P."/>
            <person name="Lucas S."/>
            <person name="Kohara Y."/>
            <person name="Levine M."/>
            <person name="Satoh N."/>
            <person name="Rokhsar D.S."/>
        </authorList>
    </citation>
    <scope>NUCLEOTIDE SEQUENCE [LARGE SCALE GENOMIC DNA]</scope>
</reference>
<reference evidence="1" key="4">
    <citation type="submission" date="2025-09" db="UniProtKB">
        <authorList>
            <consortium name="Ensembl"/>
        </authorList>
    </citation>
    <scope>IDENTIFICATION</scope>
</reference>
<dbReference type="InParanoid" id="H2Y267"/>
<evidence type="ECO:0000313" key="1">
    <source>
        <dbReference type="Ensembl" id="ENSCINP00000036002.1"/>
    </source>
</evidence>
<reference evidence="1" key="2">
    <citation type="journal article" date="2008" name="Genome Biol.">
        <title>Improved genome assembly and evidence-based global gene model set for the chordate Ciona intestinalis: new insight into intron and operon populations.</title>
        <authorList>
            <person name="Satou Y."/>
            <person name="Mineta K."/>
            <person name="Ogasawara M."/>
            <person name="Sasakura Y."/>
            <person name="Shoguchi E."/>
            <person name="Ueno K."/>
            <person name="Yamada L."/>
            <person name="Matsumoto J."/>
            <person name="Wasserscheid J."/>
            <person name="Dewar K."/>
            <person name="Wiley G.B."/>
            <person name="Macmil S.L."/>
            <person name="Roe B.A."/>
            <person name="Zeller R.W."/>
            <person name="Hastings K.E."/>
            <person name="Lemaire P."/>
            <person name="Lindquist E."/>
            <person name="Endo T."/>
            <person name="Hotta K."/>
            <person name="Inaba K."/>
        </authorList>
    </citation>
    <scope>NUCLEOTIDE SEQUENCE [LARGE SCALE GENOMIC DNA]</scope>
    <source>
        <strain evidence="1">wild type</strain>
    </source>
</reference>
<protein>
    <submittedName>
        <fullName evidence="1">Uncharacterized protein</fullName>
    </submittedName>
</protein>
<organism evidence="1 2">
    <name type="scientific">Ciona intestinalis</name>
    <name type="common">Transparent sea squirt</name>
    <name type="synonym">Ascidia intestinalis</name>
    <dbReference type="NCBI Taxonomy" id="7719"/>
    <lineage>
        <taxon>Eukaryota</taxon>
        <taxon>Metazoa</taxon>
        <taxon>Chordata</taxon>
        <taxon>Tunicata</taxon>
        <taxon>Ascidiacea</taxon>
        <taxon>Phlebobranchia</taxon>
        <taxon>Cionidae</taxon>
        <taxon>Ciona</taxon>
    </lineage>
</organism>
<sequence length="48" mass="5745">MGVGRQVIEHNMLNAFYVWPMVEMVSLRVQENWKFLNEKITACFSYSF</sequence>
<dbReference type="Ensembl" id="ENSCINT00000031391.1">
    <property type="protein sequence ID" value="ENSCINP00000036002.1"/>
    <property type="gene ID" value="ENSCING00000023619.1"/>
</dbReference>
<evidence type="ECO:0000313" key="2">
    <source>
        <dbReference type="Proteomes" id="UP000008144"/>
    </source>
</evidence>
<proteinExistence type="predicted"/>
<keyword evidence="2" id="KW-1185">Reference proteome</keyword>
<dbReference type="AlphaFoldDB" id="H2Y267"/>
<name>H2Y267_CIOIN</name>